<comment type="subcellular location">
    <subcellularLocation>
        <location evidence="2">Membrane</location>
        <topology evidence="2">Single-pass membrane protein</topology>
    </subcellularLocation>
</comment>
<keyword evidence="5 8" id="KW-0560">Oxidoreductase</keyword>
<keyword evidence="11" id="KW-1185">Reference proteome</keyword>
<evidence type="ECO:0000256" key="9">
    <source>
        <dbReference type="SAM" id="Phobius"/>
    </source>
</evidence>
<keyword evidence="8" id="KW-0503">Monooxygenase</keyword>
<keyword evidence="7 8" id="KW-0349">Heme</keyword>
<dbReference type="GO" id="GO:0005506">
    <property type="term" value="F:iron ion binding"/>
    <property type="evidence" value="ECO:0007669"/>
    <property type="project" value="InterPro"/>
</dbReference>
<evidence type="ECO:0000256" key="5">
    <source>
        <dbReference type="ARBA" id="ARBA00023002"/>
    </source>
</evidence>
<name>A0A022QYV7_ERYGU</name>
<evidence type="ECO:0000313" key="10">
    <source>
        <dbReference type="EMBL" id="EYU33777.1"/>
    </source>
</evidence>
<dbReference type="GO" id="GO:0004497">
    <property type="term" value="F:monooxygenase activity"/>
    <property type="evidence" value="ECO:0007669"/>
    <property type="project" value="UniProtKB-KW"/>
</dbReference>
<dbReference type="GO" id="GO:0020037">
    <property type="term" value="F:heme binding"/>
    <property type="evidence" value="ECO:0007669"/>
    <property type="project" value="InterPro"/>
</dbReference>
<proteinExistence type="inferred from homology"/>
<dbReference type="SUPFAM" id="SSF48264">
    <property type="entry name" value="Cytochrome P450"/>
    <property type="match status" value="1"/>
</dbReference>
<sequence>MAMFEYYLIFLIPLCIIILIFFKFENRRKGSTPTNWPVVGMLPGLVGNAHRIHDYITEILRENGATFVFKGPLFTNMDMVFTCDPININHIFNKRFSNYPKGPEFQKIFEIMGDGIFRSDFEMWELQRRLTLSIVNQVGFYTSVEKTTWGTVRTELVPVLDHFLQRGIEMEMQDILERFAFDNICHLLFNHNPCSLSTDFPHVRCEKALGDALEPLLHRHIWPESIWRLQNWLNIGNEKKLTEASKAFDDFLHRCITSMEDKDQTTNDVNIFGIFKKAYEENSNKIRFAGDLRLFLRDGFLGLLIAGRDSLSTTLIWFFWLLSENPSAETKILEEIENVLSLSLHDDLRFFDVEECKKLVYLHACFYETLRLYPAVPLELKSSILPDTLPNNIEVKKNTKIVLSFYSTGRMESVWGKDALEFKPERWISDRGVLRNEPSFKFPAFNVGPRSCPGKEMALVEMKIVVVAIMHRYRVRVVEGHRVSPSDSVFLKTKHGLKVRLLSRKDA</sequence>
<evidence type="ECO:0000256" key="3">
    <source>
        <dbReference type="ARBA" id="ARBA00010617"/>
    </source>
</evidence>
<dbReference type="PRINTS" id="PR00385">
    <property type="entry name" value="P450"/>
</dbReference>
<dbReference type="eggNOG" id="KOG0157">
    <property type="taxonomic scope" value="Eukaryota"/>
</dbReference>
<dbReference type="Pfam" id="PF00067">
    <property type="entry name" value="p450"/>
    <property type="match status" value="1"/>
</dbReference>
<dbReference type="KEGG" id="egt:105961886"/>
<dbReference type="GO" id="GO:0006629">
    <property type="term" value="P:lipid metabolic process"/>
    <property type="evidence" value="ECO:0007669"/>
    <property type="project" value="UniProtKB-ARBA"/>
</dbReference>
<evidence type="ECO:0000256" key="6">
    <source>
        <dbReference type="ARBA" id="ARBA00023004"/>
    </source>
</evidence>
<dbReference type="OrthoDB" id="1896685at2759"/>
<keyword evidence="9" id="KW-0812">Transmembrane</keyword>
<reference evidence="10 11" key="1">
    <citation type="journal article" date="2013" name="Proc. Natl. Acad. Sci. U.S.A.">
        <title>Fine-scale variation in meiotic recombination in Mimulus inferred from population shotgun sequencing.</title>
        <authorList>
            <person name="Hellsten U."/>
            <person name="Wright K.M."/>
            <person name="Jenkins J."/>
            <person name="Shu S."/>
            <person name="Yuan Y."/>
            <person name="Wessler S.R."/>
            <person name="Schmutz J."/>
            <person name="Willis J.H."/>
            <person name="Rokhsar D.S."/>
        </authorList>
    </citation>
    <scope>NUCLEOTIDE SEQUENCE [LARGE SCALE GENOMIC DNA]</scope>
    <source>
        <strain evidence="11">cv. DUN x IM62</strain>
    </source>
</reference>
<dbReference type="Proteomes" id="UP000030748">
    <property type="component" value="Unassembled WGS sequence"/>
</dbReference>
<keyword evidence="9" id="KW-0472">Membrane</keyword>
<evidence type="ECO:0000313" key="11">
    <source>
        <dbReference type="Proteomes" id="UP000030748"/>
    </source>
</evidence>
<comment type="similarity">
    <text evidence="3 8">Belongs to the cytochrome P450 family.</text>
</comment>
<evidence type="ECO:0008006" key="12">
    <source>
        <dbReference type="Google" id="ProtNLM"/>
    </source>
</evidence>
<keyword evidence="4 7" id="KW-0479">Metal-binding</keyword>
<evidence type="ECO:0000256" key="7">
    <source>
        <dbReference type="PIRSR" id="PIRSR602401-1"/>
    </source>
</evidence>
<dbReference type="PhylomeDB" id="A0A022QYV7"/>
<organism evidence="10 11">
    <name type="scientific">Erythranthe guttata</name>
    <name type="common">Yellow monkey flower</name>
    <name type="synonym">Mimulus guttatus</name>
    <dbReference type="NCBI Taxonomy" id="4155"/>
    <lineage>
        <taxon>Eukaryota</taxon>
        <taxon>Viridiplantae</taxon>
        <taxon>Streptophyta</taxon>
        <taxon>Embryophyta</taxon>
        <taxon>Tracheophyta</taxon>
        <taxon>Spermatophyta</taxon>
        <taxon>Magnoliopsida</taxon>
        <taxon>eudicotyledons</taxon>
        <taxon>Gunneridae</taxon>
        <taxon>Pentapetalae</taxon>
        <taxon>asterids</taxon>
        <taxon>lamiids</taxon>
        <taxon>Lamiales</taxon>
        <taxon>Phrymaceae</taxon>
        <taxon>Erythranthe</taxon>
    </lineage>
</organism>
<dbReference type="CDD" id="cd11064">
    <property type="entry name" value="CYP86A"/>
    <property type="match status" value="1"/>
</dbReference>
<evidence type="ECO:0000256" key="8">
    <source>
        <dbReference type="RuleBase" id="RU000461"/>
    </source>
</evidence>
<dbReference type="InterPro" id="IPR001128">
    <property type="entry name" value="Cyt_P450"/>
</dbReference>
<feature type="transmembrane region" description="Helical" evidence="9">
    <location>
        <begin position="6"/>
        <end position="24"/>
    </location>
</feature>
<dbReference type="InterPro" id="IPR017972">
    <property type="entry name" value="Cyt_P450_CS"/>
</dbReference>
<dbReference type="STRING" id="4155.A0A022QYV7"/>
<dbReference type="Gene3D" id="1.10.630.10">
    <property type="entry name" value="Cytochrome P450"/>
    <property type="match status" value="1"/>
</dbReference>
<keyword evidence="6 7" id="KW-0408">Iron</keyword>
<dbReference type="AlphaFoldDB" id="A0A022QYV7"/>
<evidence type="ECO:0000256" key="4">
    <source>
        <dbReference type="ARBA" id="ARBA00022723"/>
    </source>
</evidence>
<evidence type="ECO:0000256" key="1">
    <source>
        <dbReference type="ARBA" id="ARBA00001971"/>
    </source>
</evidence>
<dbReference type="GO" id="GO:0016020">
    <property type="term" value="C:membrane"/>
    <property type="evidence" value="ECO:0007669"/>
    <property type="project" value="UniProtKB-SubCell"/>
</dbReference>
<comment type="cofactor">
    <cofactor evidence="1 7">
        <name>heme</name>
        <dbReference type="ChEBI" id="CHEBI:30413"/>
    </cofactor>
</comment>
<dbReference type="GO" id="GO:0016705">
    <property type="term" value="F:oxidoreductase activity, acting on paired donors, with incorporation or reduction of molecular oxygen"/>
    <property type="evidence" value="ECO:0007669"/>
    <property type="project" value="InterPro"/>
</dbReference>
<evidence type="ECO:0000256" key="2">
    <source>
        <dbReference type="ARBA" id="ARBA00004167"/>
    </source>
</evidence>
<dbReference type="OMA" id="CNENEMG"/>
<dbReference type="EMBL" id="KI630752">
    <property type="protein sequence ID" value="EYU33777.1"/>
    <property type="molecule type" value="Genomic_DNA"/>
</dbReference>
<dbReference type="PANTHER" id="PTHR24296">
    <property type="entry name" value="CYTOCHROME P450"/>
    <property type="match status" value="1"/>
</dbReference>
<dbReference type="InterPro" id="IPR002401">
    <property type="entry name" value="Cyt_P450_E_grp-I"/>
</dbReference>
<feature type="binding site" description="axial binding residue" evidence="7">
    <location>
        <position position="452"/>
    </location>
    <ligand>
        <name>heme</name>
        <dbReference type="ChEBI" id="CHEBI:30413"/>
    </ligand>
    <ligandPart>
        <name>Fe</name>
        <dbReference type="ChEBI" id="CHEBI:18248"/>
    </ligandPart>
</feature>
<accession>A0A022QYV7</accession>
<dbReference type="PROSITE" id="PS00086">
    <property type="entry name" value="CYTOCHROME_P450"/>
    <property type="match status" value="1"/>
</dbReference>
<gene>
    <name evidence="10" type="ORF">MIMGU_mgv1a004858mg</name>
</gene>
<dbReference type="PRINTS" id="PR00463">
    <property type="entry name" value="EP450I"/>
</dbReference>
<keyword evidence="9" id="KW-1133">Transmembrane helix</keyword>
<protein>
    <recommendedName>
        <fullName evidence="12">Cytochrome P450</fullName>
    </recommendedName>
</protein>
<dbReference type="InterPro" id="IPR036396">
    <property type="entry name" value="Cyt_P450_sf"/>
</dbReference>